<dbReference type="Pfam" id="PF01075">
    <property type="entry name" value="Glyco_transf_9"/>
    <property type="match status" value="1"/>
</dbReference>
<dbReference type="PANTHER" id="PTHR30160:SF1">
    <property type="entry name" value="LIPOPOLYSACCHARIDE 1,2-N-ACETYLGLUCOSAMINETRANSFERASE-RELATED"/>
    <property type="match status" value="1"/>
</dbReference>
<evidence type="ECO:0000256" key="2">
    <source>
        <dbReference type="ARBA" id="ARBA00022679"/>
    </source>
</evidence>
<dbReference type="AlphaFoldDB" id="A0A381P2F2"/>
<dbReference type="GO" id="GO:0008713">
    <property type="term" value="F:ADP-heptose-lipopolysaccharide heptosyltransferase activity"/>
    <property type="evidence" value="ECO:0007669"/>
    <property type="project" value="TreeGrafter"/>
</dbReference>
<gene>
    <name evidence="3" type="ORF">METZ01_LOCUS13969</name>
</gene>
<protein>
    <recommendedName>
        <fullName evidence="4">Lipopolysaccharide heptosyltransferase II</fullName>
    </recommendedName>
</protein>
<evidence type="ECO:0000313" key="3">
    <source>
        <dbReference type="EMBL" id="SUZ61115.1"/>
    </source>
</evidence>
<dbReference type="CDD" id="cd03789">
    <property type="entry name" value="GT9_LPS_heptosyltransferase"/>
    <property type="match status" value="1"/>
</dbReference>
<accession>A0A381P2F2</accession>
<sequence length="341" mass="39082">MPFLRTLRANRPNAYIAWIIEESFQDLIKCNPDLDEVIPVRTRYWRKNINIKSWNEIYQTRKLLKKRQFDWTFDLQGLIKTGFIARMTGAPNRAGFHRSNCREKINAWFNNHRSKYLSTDSHIVDRCLSQLSILGDFHPQAEFSLPIGEKDEHISEAFMVKNSKLTEKPIAGINPGAGFPTKLWSIERYARFADKLTEELGFSILLTWGPGEEEMVRNIAESMKQKSWIAPATTIAESIGLYKKLSLFVGSDSGPFHICWALGIPTVSVWGPTDPNRNGAYSKNHKAVFHKLNCSFCWKRQCPLGTTECMDKVTVQNMFDATKKIASEHIKMVTSPQHSTH</sequence>
<dbReference type="GO" id="GO:0009244">
    <property type="term" value="P:lipopolysaccharide core region biosynthetic process"/>
    <property type="evidence" value="ECO:0007669"/>
    <property type="project" value="TreeGrafter"/>
</dbReference>
<evidence type="ECO:0008006" key="4">
    <source>
        <dbReference type="Google" id="ProtNLM"/>
    </source>
</evidence>
<dbReference type="SUPFAM" id="SSF53756">
    <property type="entry name" value="UDP-Glycosyltransferase/glycogen phosphorylase"/>
    <property type="match status" value="1"/>
</dbReference>
<dbReference type="GO" id="GO:0005829">
    <property type="term" value="C:cytosol"/>
    <property type="evidence" value="ECO:0007669"/>
    <property type="project" value="TreeGrafter"/>
</dbReference>
<reference evidence="3" key="1">
    <citation type="submission" date="2018-05" db="EMBL/GenBank/DDBJ databases">
        <authorList>
            <person name="Lanie J.A."/>
            <person name="Ng W.-L."/>
            <person name="Kazmierczak K.M."/>
            <person name="Andrzejewski T.M."/>
            <person name="Davidsen T.M."/>
            <person name="Wayne K.J."/>
            <person name="Tettelin H."/>
            <person name="Glass J.I."/>
            <person name="Rusch D."/>
            <person name="Podicherti R."/>
            <person name="Tsui H.-C.T."/>
            <person name="Winkler M.E."/>
        </authorList>
    </citation>
    <scope>NUCLEOTIDE SEQUENCE</scope>
</reference>
<dbReference type="PANTHER" id="PTHR30160">
    <property type="entry name" value="TETRAACYLDISACCHARIDE 4'-KINASE-RELATED"/>
    <property type="match status" value="1"/>
</dbReference>
<organism evidence="3">
    <name type="scientific">marine metagenome</name>
    <dbReference type="NCBI Taxonomy" id="408172"/>
    <lineage>
        <taxon>unclassified sequences</taxon>
        <taxon>metagenomes</taxon>
        <taxon>ecological metagenomes</taxon>
    </lineage>
</organism>
<keyword evidence="2" id="KW-0808">Transferase</keyword>
<keyword evidence="1" id="KW-0328">Glycosyltransferase</keyword>
<dbReference type="InterPro" id="IPR002201">
    <property type="entry name" value="Glyco_trans_9"/>
</dbReference>
<dbReference type="InterPro" id="IPR051199">
    <property type="entry name" value="LPS_LOS_Heptosyltrfase"/>
</dbReference>
<proteinExistence type="predicted"/>
<evidence type="ECO:0000256" key="1">
    <source>
        <dbReference type="ARBA" id="ARBA00022676"/>
    </source>
</evidence>
<dbReference type="EMBL" id="UINC01000781">
    <property type="protein sequence ID" value="SUZ61115.1"/>
    <property type="molecule type" value="Genomic_DNA"/>
</dbReference>
<dbReference type="Gene3D" id="3.40.50.2000">
    <property type="entry name" value="Glycogen Phosphorylase B"/>
    <property type="match status" value="2"/>
</dbReference>
<name>A0A381P2F2_9ZZZZ</name>